<dbReference type="InterPro" id="IPR042217">
    <property type="entry name" value="T4SS_VirB10/TrbI"/>
</dbReference>
<keyword evidence="4 8" id="KW-0812">Transmembrane</keyword>
<dbReference type="InterPro" id="IPR047695">
    <property type="entry name" value="T4SS_VirB10/PtlG"/>
</dbReference>
<organism evidence="9 10">
    <name type="scientific">Parasutterella excrementihominis YIT 11859</name>
    <dbReference type="NCBI Taxonomy" id="762966"/>
    <lineage>
        <taxon>Bacteria</taxon>
        <taxon>Pseudomonadati</taxon>
        <taxon>Pseudomonadota</taxon>
        <taxon>Betaproteobacteria</taxon>
        <taxon>Burkholderiales</taxon>
        <taxon>Sutterellaceae</taxon>
        <taxon>Parasutterella</taxon>
    </lineage>
</organism>
<accession>F3QN01</accession>
<evidence type="ECO:0000256" key="5">
    <source>
        <dbReference type="ARBA" id="ARBA00022989"/>
    </source>
</evidence>
<keyword evidence="5 8" id="KW-1133">Transmembrane helix</keyword>
<protein>
    <submittedName>
        <fullName evidence="9">Bacterial conjugation TrbI-like protein</fullName>
    </submittedName>
</protein>
<dbReference type="GeneID" id="43349630"/>
<dbReference type="GO" id="GO:0005886">
    <property type="term" value="C:plasma membrane"/>
    <property type="evidence" value="ECO:0007669"/>
    <property type="project" value="UniProtKB-SubCell"/>
</dbReference>
<feature type="compositionally biased region" description="Basic and acidic residues" evidence="7">
    <location>
        <begin position="130"/>
        <end position="146"/>
    </location>
</feature>
<evidence type="ECO:0000256" key="6">
    <source>
        <dbReference type="ARBA" id="ARBA00023136"/>
    </source>
</evidence>
<evidence type="ECO:0000313" key="10">
    <source>
        <dbReference type="Proteomes" id="UP000005156"/>
    </source>
</evidence>
<evidence type="ECO:0000256" key="7">
    <source>
        <dbReference type="SAM" id="MobiDB-lite"/>
    </source>
</evidence>
<dbReference type="CDD" id="cd16429">
    <property type="entry name" value="VirB10"/>
    <property type="match status" value="1"/>
</dbReference>
<feature type="region of interest" description="Disordered" evidence="7">
    <location>
        <begin position="1"/>
        <end position="28"/>
    </location>
</feature>
<sequence length="395" mass="43221">MQTNKDTITSVAQDAKQGIPHVEGRKSKTPGKPLVAAAMLALCVLVGYNLYQNQDVKEQKTETSKAKENGNIYTSNKTLVLDHQATVKKEEIKNQSAPEPAISPITPAIPPVAYEPALPTYSAPLPAVAENDREKPKEPTLTERRNSAPMMGEANTIQAAPENSTEPVFRASEPPRSSEKFDNLLTPIETASVRASMMPNRNLLLSKGTFIECILETKLDTTVPGMTSCVIPRNIYSANGKTLLLERGSKAVGEYKGAVENGLNRIFVLWTQIQTPNGVRINLNSPSTDALGGAGLSGEIDFHWWRRFGNALLFTLIQDGFDFGMSKNTENNGGVNYYQNSQDGMERIIEEAMRQSGNIPPTLTKNQGERIGILVARDVDFSSVYSLKPLPETTK</sequence>
<dbReference type="Gene3D" id="2.40.128.260">
    <property type="entry name" value="Type IV secretion system, VirB10/TraB/TrbI"/>
    <property type="match status" value="2"/>
</dbReference>
<dbReference type="EMBL" id="AFBP01000089">
    <property type="protein sequence ID" value="EGG51233.1"/>
    <property type="molecule type" value="Genomic_DNA"/>
</dbReference>
<feature type="transmembrane region" description="Helical" evidence="8">
    <location>
        <begin position="34"/>
        <end position="51"/>
    </location>
</feature>
<feature type="compositionally biased region" description="Polar residues" evidence="7">
    <location>
        <begin position="1"/>
        <end position="12"/>
    </location>
</feature>
<dbReference type="OrthoDB" id="9766860at2"/>
<dbReference type="RefSeq" id="WP_008864854.1">
    <property type="nucleotide sequence ID" value="NZ_GL883756.1"/>
</dbReference>
<evidence type="ECO:0000256" key="8">
    <source>
        <dbReference type="SAM" id="Phobius"/>
    </source>
</evidence>
<comment type="subcellular location">
    <subcellularLocation>
        <location evidence="1">Cell membrane</location>
        <topology evidence="1">Single-pass membrane protein</topology>
    </subcellularLocation>
</comment>
<dbReference type="Pfam" id="PF03743">
    <property type="entry name" value="TrbI"/>
    <property type="match status" value="1"/>
</dbReference>
<dbReference type="AlphaFoldDB" id="F3QN01"/>
<dbReference type="NCBIfam" id="NF038091">
    <property type="entry name" value="T4SS_VirB10"/>
    <property type="match status" value="1"/>
</dbReference>
<proteinExistence type="inferred from homology"/>
<keyword evidence="6 8" id="KW-0472">Membrane</keyword>
<dbReference type="HOGENOM" id="CLU_041899_2_1_4"/>
<dbReference type="Proteomes" id="UP000005156">
    <property type="component" value="Unassembled WGS sequence"/>
</dbReference>
<feature type="region of interest" description="Disordered" evidence="7">
    <location>
        <begin position="128"/>
        <end position="147"/>
    </location>
</feature>
<reference evidence="9 10" key="1">
    <citation type="submission" date="2011-02" db="EMBL/GenBank/DDBJ databases">
        <authorList>
            <person name="Weinstock G."/>
            <person name="Sodergren E."/>
            <person name="Clifton S."/>
            <person name="Fulton L."/>
            <person name="Fulton B."/>
            <person name="Courtney L."/>
            <person name="Fronick C."/>
            <person name="Harrison M."/>
            <person name="Strong C."/>
            <person name="Farmer C."/>
            <person name="Delahaunty K."/>
            <person name="Markovic C."/>
            <person name="Hall O."/>
            <person name="Minx P."/>
            <person name="Tomlinson C."/>
            <person name="Mitreva M."/>
            <person name="Hou S."/>
            <person name="Chen J."/>
            <person name="Wollam A."/>
            <person name="Pepin K.H."/>
            <person name="Johnson M."/>
            <person name="Bhonagiri V."/>
            <person name="Zhang X."/>
            <person name="Suruliraj S."/>
            <person name="Warren W."/>
            <person name="Chinwalla A."/>
            <person name="Mardis E.R."/>
            <person name="Wilson R.K."/>
        </authorList>
    </citation>
    <scope>NUCLEOTIDE SEQUENCE [LARGE SCALE GENOMIC DNA]</scope>
    <source>
        <strain evidence="9 10">YIT 11859</strain>
    </source>
</reference>
<comment type="similarity">
    <text evidence="2">Belongs to the TrbI/VirB10 family.</text>
</comment>
<dbReference type="InterPro" id="IPR005498">
    <property type="entry name" value="T4SS_VirB10/TraB/TrbI"/>
</dbReference>
<keyword evidence="10" id="KW-1185">Reference proteome</keyword>
<keyword evidence="3" id="KW-1003">Cell membrane</keyword>
<dbReference type="eggNOG" id="COG2948">
    <property type="taxonomic scope" value="Bacteria"/>
</dbReference>
<evidence type="ECO:0000313" key="9">
    <source>
        <dbReference type="EMBL" id="EGG51233.1"/>
    </source>
</evidence>
<comment type="caution">
    <text evidence="9">The sequence shown here is derived from an EMBL/GenBank/DDBJ whole genome shotgun (WGS) entry which is preliminary data.</text>
</comment>
<name>F3QN01_9BURK</name>
<evidence type="ECO:0000256" key="4">
    <source>
        <dbReference type="ARBA" id="ARBA00022692"/>
    </source>
</evidence>
<gene>
    <name evidence="9" type="ORF">HMPREF9439_02331</name>
</gene>
<evidence type="ECO:0000256" key="1">
    <source>
        <dbReference type="ARBA" id="ARBA00004162"/>
    </source>
</evidence>
<evidence type="ECO:0000256" key="2">
    <source>
        <dbReference type="ARBA" id="ARBA00010265"/>
    </source>
</evidence>
<evidence type="ECO:0000256" key="3">
    <source>
        <dbReference type="ARBA" id="ARBA00022475"/>
    </source>
</evidence>